<protein>
    <submittedName>
        <fullName evidence="1">Uncharacterized protein</fullName>
    </submittedName>
</protein>
<evidence type="ECO:0000313" key="2">
    <source>
        <dbReference type="Proteomes" id="UP000197424"/>
    </source>
</evidence>
<dbReference type="EMBL" id="CP022115">
    <property type="protein sequence ID" value="ASJ25823.1"/>
    <property type="molecule type" value="Genomic_DNA"/>
</dbReference>
<dbReference type="Proteomes" id="UP000197424">
    <property type="component" value="Chromosome"/>
</dbReference>
<reference evidence="2" key="1">
    <citation type="submission" date="2017-06" db="EMBL/GenBank/DDBJ databases">
        <title>Whole genome sequence of Laribacter hongkongensis LHGZ1.</title>
        <authorList>
            <person name="Chen D."/>
            <person name="Wu H."/>
            <person name="Chen J."/>
        </authorList>
    </citation>
    <scope>NUCLEOTIDE SEQUENCE [LARGE SCALE GENOMIC DNA]</scope>
    <source>
        <strain evidence="2">LHGZ1</strain>
    </source>
</reference>
<accession>A0A248LNR1</accession>
<name>A0A248LNR1_9NEIS</name>
<evidence type="ECO:0000313" key="1">
    <source>
        <dbReference type="EMBL" id="ASJ25823.1"/>
    </source>
</evidence>
<proteinExistence type="predicted"/>
<gene>
    <name evidence="1" type="ORF">LHGZ1_2992</name>
</gene>
<sequence length="60" mass="6192">MDVPAGAGAWQPGRAGLCLACRAGPGPETVMMEECRSGSSGMIPVKFSAFVMISGWGVYL</sequence>
<dbReference type="AlphaFoldDB" id="A0A248LNR1"/>
<organism evidence="1 2">
    <name type="scientific">Laribacter hongkongensis</name>
    <dbReference type="NCBI Taxonomy" id="168471"/>
    <lineage>
        <taxon>Bacteria</taxon>
        <taxon>Pseudomonadati</taxon>
        <taxon>Pseudomonadota</taxon>
        <taxon>Betaproteobacteria</taxon>
        <taxon>Neisseriales</taxon>
        <taxon>Aquaspirillaceae</taxon>
        <taxon>Laribacter</taxon>
    </lineage>
</organism>